<comment type="caution">
    <text evidence="1">The sequence shown here is derived from an EMBL/GenBank/DDBJ whole genome shotgun (WGS) entry which is preliminary data.</text>
</comment>
<dbReference type="Proteomes" id="UP001142393">
    <property type="component" value="Unassembled WGS sequence"/>
</dbReference>
<dbReference type="AlphaFoldDB" id="A0A9W8NVS6"/>
<keyword evidence="2" id="KW-1185">Reference proteome</keyword>
<proteinExistence type="predicted"/>
<sequence length="332" mass="36849">MLSSTWRRSLLIRSQVTLTGGAQYAVRFESTISTPLPTIPHRATVSGPLPWLSLAQIDEYLKPLRAHIPWTFTIANTTSRATKNGRKAGTGWSYHGRYTFRTREFGLQFAARVEDVLNDEGIPHSALQTTDFALHIPSKLKHIEPVSSSPYVSAGSPGSDSGITHQLPLQDADAYESKFEGIAEDETVLSLTIKTHYAYIPDEILSLRPQLPATNDTPFPSTLTVPGLTIRDVRFAMLVDKIFRDEYLKTGRGLKSKQPTSLEYPSAQHMASNIFRQGFCKCCGLPHPLHECDKRKDYPPVGQCKVCGGSHWVVDCPVVRKSGGKKRAESQK</sequence>
<evidence type="ECO:0000313" key="1">
    <source>
        <dbReference type="EMBL" id="KAJ3741683.1"/>
    </source>
</evidence>
<dbReference type="EMBL" id="JANVFU010000011">
    <property type="protein sequence ID" value="KAJ3741683.1"/>
    <property type="molecule type" value="Genomic_DNA"/>
</dbReference>
<evidence type="ECO:0000313" key="2">
    <source>
        <dbReference type="Proteomes" id="UP001142393"/>
    </source>
</evidence>
<name>A0A9W8NVS6_9AGAR</name>
<gene>
    <name evidence="1" type="ORF">DFH05DRAFT_1527353</name>
</gene>
<accession>A0A9W8NVS6</accession>
<organism evidence="1 2">
    <name type="scientific">Lentinula detonsa</name>
    <dbReference type="NCBI Taxonomy" id="2804962"/>
    <lineage>
        <taxon>Eukaryota</taxon>
        <taxon>Fungi</taxon>
        <taxon>Dikarya</taxon>
        <taxon>Basidiomycota</taxon>
        <taxon>Agaricomycotina</taxon>
        <taxon>Agaricomycetes</taxon>
        <taxon>Agaricomycetidae</taxon>
        <taxon>Agaricales</taxon>
        <taxon>Marasmiineae</taxon>
        <taxon>Omphalotaceae</taxon>
        <taxon>Lentinula</taxon>
    </lineage>
</organism>
<protein>
    <submittedName>
        <fullName evidence="1">Uncharacterized protein</fullName>
    </submittedName>
</protein>
<reference evidence="1 2" key="1">
    <citation type="journal article" date="2023" name="Proc. Natl. Acad. Sci. U.S.A.">
        <title>A global phylogenomic analysis of the shiitake genus Lentinula.</title>
        <authorList>
            <person name="Sierra-Patev S."/>
            <person name="Min B."/>
            <person name="Naranjo-Ortiz M."/>
            <person name="Looney B."/>
            <person name="Konkel Z."/>
            <person name="Slot J.C."/>
            <person name="Sakamoto Y."/>
            <person name="Steenwyk J.L."/>
            <person name="Rokas A."/>
            <person name="Carro J."/>
            <person name="Camarero S."/>
            <person name="Ferreira P."/>
            <person name="Molpeceres G."/>
            <person name="Ruiz-Duenas F.J."/>
            <person name="Serrano A."/>
            <person name="Henrissat B."/>
            <person name="Drula E."/>
            <person name="Hughes K.W."/>
            <person name="Mata J.L."/>
            <person name="Ishikawa N.K."/>
            <person name="Vargas-Isla R."/>
            <person name="Ushijima S."/>
            <person name="Smith C.A."/>
            <person name="Donoghue J."/>
            <person name="Ahrendt S."/>
            <person name="Andreopoulos W."/>
            <person name="He G."/>
            <person name="LaButti K."/>
            <person name="Lipzen A."/>
            <person name="Ng V."/>
            <person name="Riley R."/>
            <person name="Sandor L."/>
            <person name="Barry K."/>
            <person name="Martinez A.T."/>
            <person name="Xiao Y."/>
            <person name="Gibbons J.G."/>
            <person name="Terashima K."/>
            <person name="Grigoriev I.V."/>
            <person name="Hibbett D."/>
        </authorList>
    </citation>
    <scope>NUCLEOTIDE SEQUENCE [LARGE SCALE GENOMIC DNA]</scope>
    <source>
        <strain evidence="1 2">TFB7810</strain>
    </source>
</reference>